<feature type="transmembrane region" description="Helical" evidence="1">
    <location>
        <begin position="470"/>
        <end position="488"/>
    </location>
</feature>
<feature type="transmembrane region" description="Helical" evidence="1">
    <location>
        <begin position="49"/>
        <end position="65"/>
    </location>
</feature>
<evidence type="ECO:0000256" key="1">
    <source>
        <dbReference type="SAM" id="Phobius"/>
    </source>
</evidence>
<feature type="transmembrane region" description="Helical" evidence="1">
    <location>
        <begin position="245"/>
        <end position="267"/>
    </location>
</feature>
<proteinExistence type="predicted"/>
<sequence>MEHEGKSRKNSVKYFTLVLSFLSALALLGILLIQFFFSFDQAESNAIRFNNPFFVALSFLAFLLLQYGLHRWIEKLNLSTRTLQKILTIYASIFGIVIIFLFFSPPFSDVWSVINGFLVDSWLTIPYAEYYPNNLDLVMVYQVIFKAFGRGAWPIMYVVNVLSVVGICTFIPKITGLLYNSSSERIAIQLMFFALPYFWVISYLYNDLISLALVLFSLLSLLRFIKEAPKVFTLVLSGLSLGLAYILRTNVLIFIIGIGIYYLLLRAVRDRKFDGNHRLAFLPVLIALSLSTSFHFFAPKMISNYRTNYAQPSISWVAMALADAKTLEGYRYKQPGMFNDFESWAFDQYKKKHGQVSRQDFLRDRSAREKIYREFISKRLSQMMQNPRQTLAFFGKKAIVSWGDPSLSGNYLMRQSYENKQEMYERLPVESLALIQAIPSVALTDFERNRWSFRSPVTAFLVKTRSFTHFIERPFLILIVLSTGLFLVRKKFRPNLEAFLLLLIFFGGTVFHQFLWETQPRYFLPYLALLLPIASFEFSDRLSNKRK</sequence>
<dbReference type="Proteomes" id="UP001565242">
    <property type="component" value="Unassembled WGS sequence"/>
</dbReference>
<feature type="transmembrane region" description="Helical" evidence="1">
    <location>
        <begin position="522"/>
        <end position="539"/>
    </location>
</feature>
<feature type="transmembrane region" description="Helical" evidence="1">
    <location>
        <begin position="86"/>
        <end position="104"/>
    </location>
</feature>
<organism evidence="2 3">
    <name type="scientific">Lactococcus muris</name>
    <dbReference type="NCBI Taxonomy" id="2941330"/>
    <lineage>
        <taxon>Bacteria</taxon>
        <taxon>Bacillati</taxon>
        <taxon>Bacillota</taxon>
        <taxon>Bacilli</taxon>
        <taxon>Lactobacillales</taxon>
        <taxon>Streptococcaceae</taxon>
        <taxon>Lactococcus</taxon>
    </lineage>
</organism>
<keyword evidence="3" id="KW-1185">Reference proteome</keyword>
<feature type="transmembrane region" description="Helical" evidence="1">
    <location>
        <begin position="208"/>
        <end position="225"/>
    </location>
</feature>
<feature type="transmembrane region" description="Helical" evidence="1">
    <location>
        <begin position="495"/>
        <end position="516"/>
    </location>
</feature>
<keyword evidence="1" id="KW-1133">Transmembrane helix</keyword>
<dbReference type="EMBL" id="JBCLSQ010000010">
    <property type="protein sequence ID" value="MEY8537849.1"/>
    <property type="molecule type" value="Genomic_DNA"/>
</dbReference>
<comment type="caution">
    <text evidence="2">The sequence shown here is derived from an EMBL/GenBank/DDBJ whole genome shotgun (WGS) entry which is preliminary data.</text>
</comment>
<reference evidence="2 3" key="1">
    <citation type="submission" date="2024-03" db="EMBL/GenBank/DDBJ databases">
        <title>Mouse gut bacterial collection (mGBC) of GemPharmatech.</title>
        <authorList>
            <person name="He Y."/>
            <person name="Dong L."/>
            <person name="Wu D."/>
            <person name="Gao X."/>
            <person name="Lin Z."/>
        </authorList>
    </citation>
    <scope>NUCLEOTIDE SEQUENCE [LARGE SCALE GENOMIC DNA]</scope>
    <source>
        <strain evidence="2 3">20-218</strain>
    </source>
</reference>
<name>A0ABV4D9V9_9LACT</name>
<protein>
    <recommendedName>
        <fullName evidence="4">Glycosyltransferase RgtA/B/C/D-like domain-containing protein</fullName>
    </recommendedName>
</protein>
<feature type="transmembrane region" description="Helical" evidence="1">
    <location>
        <begin position="151"/>
        <end position="174"/>
    </location>
</feature>
<evidence type="ECO:0000313" key="2">
    <source>
        <dbReference type="EMBL" id="MEY8537849.1"/>
    </source>
</evidence>
<feature type="transmembrane region" description="Helical" evidence="1">
    <location>
        <begin position="279"/>
        <end position="298"/>
    </location>
</feature>
<keyword evidence="1" id="KW-0812">Transmembrane</keyword>
<keyword evidence="1" id="KW-0472">Membrane</keyword>
<evidence type="ECO:0000313" key="3">
    <source>
        <dbReference type="Proteomes" id="UP001565242"/>
    </source>
</evidence>
<feature type="transmembrane region" description="Helical" evidence="1">
    <location>
        <begin position="186"/>
        <end position="201"/>
    </location>
</feature>
<feature type="transmembrane region" description="Helical" evidence="1">
    <location>
        <begin position="12"/>
        <end position="37"/>
    </location>
</feature>
<evidence type="ECO:0008006" key="4">
    <source>
        <dbReference type="Google" id="ProtNLM"/>
    </source>
</evidence>
<accession>A0ABV4D9V9</accession>
<gene>
    <name evidence="2" type="ORF">AALM99_05260</name>
</gene>
<dbReference type="RefSeq" id="WP_369918101.1">
    <property type="nucleotide sequence ID" value="NZ_JBCLSQ010000010.1"/>
</dbReference>